<reference evidence="2" key="2">
    <citation type="submission" date="2025-08" db="UniProtKB">
        <authorList>
            <consortium name="Ensembl"/>
        </authorList>
    </citation>
    <scope>IDENTIFICATION</scope>
</reference>
<dbReference type="AlphaFoldDB" id="A0AAZ1XDY8"/>
<evidence type="ECO:0000256" key="1">
    <source>
        <dbReference type="SAM" id="Phobius"/>
    </source>
</evidence>
<keyword evidence="1" id="KW-0472">Membrane</keyword>
<keyword evidence="1" id="KW-0812">Transmembrane</keyword>
<evidence type="ECO:0000313" key="3">
    <source>
        <dbReference type="Proteomes" id="UP000472276"/>
    </source>
</evidence>
<feature type="transmembrane region" description="Helical" evidence="1">
    <location>
        <begin position="49"/>
        <end position="68"/>
    </location>
</feature>
<keyword evidence="3" id="KW-1185">Reference proteome</keyword>
<reference evidence="3" key="1">
    <citation type="submission" date="2020-03" db="EMBL/GenBank/DDBJ databases">
        <title>Evolution of repeat sequences and sex chromosomes of tilapia species revealed by chromosome-level genomes.</title>
        <authorList>
            <person name="Xu L."/>
            <person name="Tao W."/>
            <person name="Wang D."/>
            <person name="Zhou Q."/>
        </authorList>
    </citation>
    <scope>NUCLEOTIDE SEQUENCE [LARGE SCALE GENOMIC DNA]</scope>
    <source>
        <strain evidence="3">Israel</strain>
    </source>
</reference>
<evidence type="ECO:0000313" key="2">
    <source>
        <dbReference type="Ensembl" id="ENSOABP00000065830.1"/>
    </source>
</evidence>
<protein>
    <submittedName>
        <fullName evidence="2">Uncharacterized protein</fullName>
    </submittedName>
</protein>
<keyword evidence="1" id="KW-1133">Transmembrane helix</keyword>
<dbReference type="Ensembl" id="ENSOABT00000082751.1">
    <property type="protein sequence ID" value="ENSOABP00000065830.1"/>
    <property type="gene ID" value="ENSOABG00000039438.1"/>
</dbReference>
<proteinExistence type="predicted"/>
<reference evidence="2" key="3">
    <citation type="submission" date="2025-09" db="UniProtKB">
        <authorList>
            <consortium name="Ensembl"/>
        </authorList>
    </citation>
    <scope>IDENTIFICATION</scope>
</reference>
<organism evidence="2 3">
    <name type="scientific">Oreochromis aureus</name>
    <name type="common">Israeli tilapia</name>
    <name type="synonym">Chromis aureus</name>
    <dbReference type="NCBI Taxonomy" id="47969"/>
    <lineage>
        <taxon>Eukaryota</taxon>
        <taxon>Metazoa</taxon>
        <taxon>Chordata</taxon>
        <taxon>Craniata</taxon>
        <taxon>Vertebrata</taxon>
        <taxon>Euteleostomi</taxon>
        <taxon>Actinopterygii</taxon>
        <taxon>Neopterygii</taxon>
        <taxon>Teleostei</taxon>
        <taxon>Neoteleostei</taxon>
        <taxon>Acanthomorphata</taxon>
        <taxon>Ovalentaria</taxon>
        <taxon>Cichlomorphae</taxon>
        <taxon>Cichliformes</taxon>
        <taxon>Cichlidae</taxon>
        <taxon>African cichlids</taxon>
        <taxon>Pseudocrenilabrinae</taxon>
        <taxon>Oreochromini</taxon>
        <taxon>Oreochromis</taxon>
    </lineage>
</organism>
<accession>A0AAZ1XDY8</accession>
<sequence length="90" mass="10475">MPSLFFKKLQCICTPYALETYCSRPTDGKEVSLIGSKVLKMTFAQYCSWYLYIISMIFFIDKFIFHYTHTHAGIYSLPHLNQSAPSLLQH</sequence>
<name>A0AAZ1XDY8_OREAU</name>
<dbReference type="Proteomes" id="UP000472276">
    <property type="component" value="Unassembled WGS sequence"/>
</dbReference>